<gene>
    <name evidence="1" type="ORF">PNEJI1_000480</name>
</gene>
<dbReference type="AlphaFoldDB" id="L0PG15"/>
<protein>
    <submittedName>
        <fullName evidence="1">Uncharacterized protein</fullName>
    </submittedName>
</protein>
<dbReference type="Proteomes" id="UP000010422">
    <property type="component" value="Unassembled WGS sequence"/>
</dbReference>
<evidence type="ECO:0000313" key="2">
    <source>
        <dbReference type="Proteomes" id="UP000010422"/>
    </source>
</evidence>
<name>L0PG15_PNEJI</name>
<dbReference type="InParanoid" id="L0PG15"/>
<comment type="caution">
    <text evidence="1">The sequence shown here is derived from an EMBL/GenBank/DDBJ whole genome shotgun (WGS) entry which is preliminary data.</text>
</comment>
<reference evidence="1 2" key="1">
    <citation type="journal article" date="2012" name="MBio">
        <title>De novo assembly of the Pneumocystis jirovecii genome from a single bronchoalveolar lavage fluid specimen from a patient.</title>
        <authorList>
            <person name="Cisse O.H."/>
            <person name="Pagni M."/>
            <person name="Hauser P.M."/>
        </authorList>
    </citation>
    <scope>NUCLEOTIDE SEQUENCE [LARGE SCALE GENOMIC DNA]</scope>
    <source>
        <strain evidence="1 2">SE8</strain>
    </source>
</reference>
<dbReference type="VEuPathDB" id="FungiDB:PNEJI1_000480"/>
<proteinExistence type="predicted"/>
<accession>L0PG15</accession>
<dbReference type="EMBL" id="CAKM01000283">
    <property type="protein sequence ID" value="CCJ31303.1"/>
    <property type="molecule type" value="Genomic_DNA"/>
</dbReference>
<organism evidence="2">
    <name type="scientific">Pneumocystis jirovecii</name>
    <name type="common">Human pneumocystis pneumonia agent</name>
    <dbReference type="NCBI Taxonomy" id="42068"/>
    <lineage>
        <taxon>Eukaryota</taxon>
        <taxon>Fungi</taxon>
        <taxon>Dikarya</taxon>
        <taxon>Ascomycota</taxon>
        <taxon>Taphrinomycotina</taxon>
        <taxon>Pneumocystomycetes</taxon>
        <taxon>Pneumocystaceae</taxon>
        <taxon>Pneumocystis</taxon>
    </lineage>
</organism>
<evidence type="ECO:0000313" key="1">
    <source>
        <dbReference type="EMBL" id="CCJ31303.1"/>
    </source>
</evidence>
<sequence>MLRFICSFKAKNTSFYDIFPRRRVFWTYCSSKWDLNEAPLPFPINKFRKLCFFVGKWHAKKAPTRPSFFPVSKGLKPMTYIFDSLQQFFASYISYSSAETRFGHDYWPNEFCVGGTYATRQFFHLLKEPKSKLSKIMTEDLLLLLDDYITKDGQPPLKLRPYIYLNRVYNSKIRTVFVNFGSKDTFKRLSELEKLNERDPRYIRVRWKTFNIGLKLAPDEKDIPTSFTITKNAALREMKKGISYSVDLEIDGEFETGYFDSLDEKDSVEPKIVNRERRIIVVTFQSQHCDPGSRLSVENVFCDDELVNEGVEWKISDIDYVIFEKKLEEITRLLGLKILISCFRIKTFRKYILNVDFL</sequence>